<dbReference type="Proteomes" id="UP000277204">
    <property type="component" value="Unassembled WGS sequence"/>
</dbReference>
<organism evidence="1 2">
    <name type="scientific">Schistosoma margrebowiei</name>
    <dbReference type="NCBI Taxonomy" id="48269"/>
    <lineage>
        <taxon>Eukaryota</taxon>
        <taxon>Metazoa</taxon>
        <taxon>Spiralia</taxon>
        <taxon>Lophotrochozoa</taxon>
        <taxon>Platyhelminthes</taxon>
        <taxon>Trematoda</taxon>
        <taxon>Digenea</taxon>
        <taxon>Strigeidida</taxon>
        <taxon>Schistosomatoidea</taxon>
        <taxon>Schistosomatidae</taxon>
        <taxon>Schistosoma</taxon>
    </lineage>
</organism>
<dbReference type="AlphaFoldDB" id="A0A183MHJ4"/>
<proteinExistence type="predicted"/>
<name>A0A183MHJ4_9TREM</name>
<sequence length="46" mass="5560">MRISTHIYMMRLYMTIIGSDRLLLKIISYRSNLVTILWFKRIPIGM</sequence>
<evidence type="ECO:0000313" key="2">
    <source>
        <dbReference type="Proteomes" id="UP000277204"/>
    </source>
</evidence>
<accession>A0A183MHJ4</accession>
<evidence type="ECO:0000313" key="1">
    <source>
        <dbReference type="EMBL" id="VDP18521.1"/>
    </source>
</evidence>
<reference evidence="1 2" key="1">
    <citation type="submission" date="2018-11" db="EMBL/GenBank/DDBJ databases">
        <authorList>
            <consortium name="Pathogen Informatics"/>
        </authorList>
    </citation>
    <scope>NUCLEOTIDE SEQUENCE [LARGE SCALE GENOMIC DNA]</scope>
    <source>
        <strain evidence="1 2">Zambia</strain>
    </source>
</reference>
<protein>
    <submittedName>
        <fullName evidence="1">Uncharacterized protein</fullName>
    </submittedName>
</protein>
<keyword evidence="2" id="KW-1185">Reference proteome</keyword>
<dbReference type="EMBL" id="UZAI01016950">
    <property type="protein sequence ID" value="VDP18521.1"/>
    <property type="molecule type" value="Genomic_DNA"/>
</dbReference>
<gene>
    <name evidence="1" type="ORF">SMRZ_LOCUS15519</name>
</gene>